<feature type="active site" description="Proton donor/acceptor" evidence="3">
    <location>
        <position position="170"/>
    </location>
</feature>
<dbReference type="InterPro" id="IPR026040">
    <property type="entry name" value="HyI-like"/>
</dbReference>
<name>A0AAU7CXG3_9BACT</name>
<evidence type="ECO:0000256" key="4">
    <source>
        <dbReference type="SAM" id="SignalP"/>
    </source>
</evidence>
<sequence length="292" mass="32832">MNRRRFSQLAMGATGALLAPKWALAAAQGAKPVRFSYMLWALGRQIPFDQRVEIVAEAGYQGIELTGEFKQWQPEERQKVMARMRSHGMVFDSMSGVKAGFAVPDESEAFLTQFGEHLRAAKELECPQVILLSGKRVESVGPEEQKKTSIENLKRAAEMAAKESIEIVIEPIDFLENPTIFLATVSDGFEIAEAVNTPNLKVLYDVYHEQRSFGNLIEKFEKNIDRVGLIHIADVPGRHEPGTGEIDYTMIYRKLAELHYDHWIAMEYYPTSDPVASLKQARVSAQQAMKLG</sequence>
<accession>A0AAU7CXG3</accession>
<organism evidence="6">
    <name type="scientific">Edaphobacter paludis</name>
    <dbReference type="NCBI Taxonomy" id="3035702"/>
    <lineage>
        <taxon>Bacteria</taxon>
        <taxon>Pseudomonadati</taxon>
        <taxon>Acidobacteriota</taxon>
        <taxon>Terriglobia</taxon>
        <taxon>Terriglobales</taxon>
        <taxon>Acidobacteriaceae</taxon>
        <taxon>Edaphobacter</taxon>
    </lineage>
</organism>
<dbReference type="EMBL" id="CP121195">
    <property type="protein sequence ID" value="XBH13044.1"/>
    <property type="molecule type" value="Genomic_DNA"/>
</dbReference>
<proteinExistence type="inferred from homology"/>
<evidence type="ECO:0000313" key="6">
    <source>
        <dbReference type="EMBL" id="XBH09658.1"/>
    </source>
</evidence>
<dbReference type="SUPFAM" id="SSF51658">
    <property type="entry name" value="Xylose isomerase-like"/>
    <property type="match status" value="1"/>
</dbReference>
<evidence type="ECO:0000256" key="1">
    <source>
        <dbReference type="ARBA" id="ARBA00023235"/>
    </source>
</evidence>
<feature type="active site" description="Proton donor/acceptor" evidence="3">
    <location>
        <position position="267"/>
    </location>
</feature>
<dbReference type="InterPro" id="IPR013022">
    <property type="entry name" value="Xyl_isomerase-like_TIM-brl"/>
</dbReference>
<dbReference type="InterPro" id="IPR050417">
    <property type="entry name" value="Sugar_Epim/Isomerase"/>
</dbReference>
<dbReference type="Pfam" id="PF01261">
    <property type="entry name" value="AP_endonuc_2"/>
    <property type="match status" value="1"/>
</dbReference>
<keyword evidence="4" id="KW-0732">Signal</keyword>
<protein>
    <submittedName>
        <fullName evidence="6">TIM barrel protein</fullName>
    </submittedName>
</protein>
<dbReference type="PIRSF" id="PIRSF006241">
    <property type="entry name" value="HyI"/>
    <property type="match status" value="1"/>
</dbReference>
<gene>
    <name evidence="6" type="ORF">P4G45_14360</name>
    <name evidence="7" type="ORF">P8936_15315</name>
</gene>
<dbReference type="EMBL" id="CP121194">
    <property type="protein sequence ID" value="XBH09658.1"/>
    <property type="molecule type" value="Genomic_DNA"/>
</dbReference>
<dbReference type="RefSeq" id="WP_348267166.1">
    <property type="nucleotide sequence ID" value="NZ_CP121194.1"/>
</dbReference>
<comment type="similarity">
    <text evidence="2">Belongs to the hyi family.</text>
</comment>
<dbReference type="Gene3D" id="3.20.20.150">
    <property type="entry name" value="Divalent-metal-dependent TIM barrel enzymes"/>
    <property type="match status" value="1"/>
</dbReference>
<dbReference type="InterPro" id="IPR036237">
    <property type="entry name" value="Xyl_isomerase-like_sf"/>
</dbReference>
<evidence type="ECO:0000313" key="7">
    <source>
        <dbReference type="EMBL" id="XBH13044.1"/>
    </source>
</evidence>
<evidence type="ECO:0000259" key="5">
    <source>
        <dbReference type="Pfam" id="PF01261"/>
    </source>
</evidence>
<keyword evidence="1 2" id="KW-0413">Isomerase</keyword>
<accession>A0AAU7D6W4</accession>
<dbReference type="PANTHER" id="PTHR43489">
    <property type="entry name" value="ISOMERASE"/>
    <property type="match status" value="1"/>
</dbReference>
<dbReference type="GO" id="GO:0016853">
    <property type="term" value="F:isomerase activity"/>
    <property type="evidence" value="ECO:0007669"/>
    <property type="project" value="UniProtKB-KW"/>
</dbReference>
<feature type="chain" id="PRO_5043288407" evidence="4">
    <location>
        <begin position="26"/>
        <end position="292"/>
    </location>
</feature>
<feature type="signal peptide" evidence="4">
    <location>
        <begin position="1"/>
        <end position="25"/>
    </location>
</feature>
<dbReference type="KEGG" id="epl:P4G45_14360"/>
<evidence type="ECO:0000256" key="3">
    <source>
        <dbReference type="PIRSR" id="PIRSR006241-50"/>
    </source>
</evidence>
<feature type="domain" description="Xylose isomerase-like TIM barrel" evidence="5">
    <location>
        <begin position="53"/>
        <end position="275"/>
    </location>
</feature>
<dbReference type="AlphaFoldDB" id="A0AAU7CXG3"/>
<reference evidence="6" key="1">
    <citation type="submission" date="2023-03" db="EMBL/GenBank/DDBJ databases">
        <title>Edaphobacter sp.</title>
        <authorList>
            <person name="Huber K.J."/>
            <person name="Papendorf J."/>
            <person name="Pilke C."/>
            <person name="Bunk B."/>
            <person name="Sproeer C."/>
            <person name="Pester M."/>
        </authorList>
    </citation>
    <scope>NUCLEOTIDE SEQUENCE</scope>
    <source>
        <strain evidence="6">DSM 109919</strain>
        <strain evidence="7">DSM 109920</strain>
    </source>
</reference>
<evidence type="ECO:0000256" key="2">
    <source>
        <dbReference type="PIRNR" id="PIRNR006241"/>
    </source>
</evidence>